<proteinExistence type="inferred from homology"/>
<dbReference type="InterPro" id="IPR036812">
    <property type="entry name" value="NAD(P)_OxRdtase_dom_sf"/>
</dbReference>
<dbReference type="SUPFAM" id="SSF51430">
    <property type="entry name" value="NAD(P)-linked oxidoreductase"/>
    <property type="match status" value="1"/>
</dbReference>
<dbReference type="InterPro" id="IPR050523">
    <property type="entry name" value="AKR_Detox_Biosynth"/>
</dbReference>
<dbReference type="EMBL" id="KZ613940">
    <property type="protein sequence ID" value="PMD45452.1"/>
    <property type="molecule type" value="Genomic_DNA"/>
</dbReference>
<sequence length="387" mass="43753">MSFFEPPPKPTSPLGYHRVLSPTASVKVSPICLGGISIGNEWSELFGESEDADMLLDEFYKLGGNFIDTSNTYNAESSERLIGAWMKKRGVRDQMVIATKYSAGYRAYKRDEEPLQSNFTGNSAKSMFISVRDSLRKLETDYIDILYVHWWDFTTSVEEVMSRLHTYIVAKQVLYLGVSDTPAWVVVKANEYARRNGLTPFSVYQGRWNAAFRDMEAEIIPMCEDQGMGIVPWAALGGGQLLSAQQRREKEQESGDQKSYYEPSENDIHVCNALEKIADRKKTTLQSIALAYLFHQSPYVFPIIGVQKTAHVRAMNDALAINLTEEDISAIHEAAPFNPLFPMNFLYPYKDGKEYSLQLTAADNVQYQMAAWINVPGKPPIYKSHSK</sequence>
<keyword evidence="1" id="KW-0521">NADP</keyword>
<accession>A0A2J6S3V2</accession>
<name>A0A2J6S3V2_HYAVF</name>
<evidence type="ECO:0000259" key="4">
    <source>
        <dbReference type="Pfam" id="PF00248"/>
    </source>
</evidence>
<feature type="domain" description="NADP-dependent oxidoreductase" evidence="4">
    <location>
        <begin position="30"/>
        <end position="334"/>
    </location>
</feature>
<dbReference type="PANTHER" id="PTHR43364:SF7">
    <property type="entry name" value="NADP-DEPENDENT OXIDOREDUCTASE DOMAIN-CONTAINING PROTEIN-RELATED"/>
    <property type="match status" value="1"/>
</dbReference>
<dbReference type="Pfam" id="PF00248">
    <property type="entry name" value="Aldo_ket_red"/>
    <property type="match status" value="1"/>
</dbReference>
<evidence type="ECO:0000256" key="3">
    <source>
        <dbReference type="ARBA" id="ARBA00038157"/>
    </source>
</evidence>
<keyword evidence="6" id="KW-1185">Reference proteome</keyword>
<dbReference type="AlphaFoldDB" id="A0A2J6S3V2"/>
<dbReference type="Gene3D" id="3.20.20.100">
    <property type="entry name" value="NADP-dependent oxidoreductase domain"/>
    <property type="match status" value="1"/>
</dbReference>
<dbReference type="Proteomes" id="UP000235786">
    <property type="component" value="Unassembled WGS sequence"/>
</dbReference>
<dbReference type="OrthoDB" id="48988at2759"/>
<dbReference type="PANTHER" id="PTHR43364">
    <property type="entry name" value="NADH-SPECIFIC METHYLGLYOXAL REDUCTASE-RELATED"/>
    <property type="match status" value="1"/>
</dbReference>
<keyword evidence="2" id="KW-0560">Oxidoreductase</keyword>
<dbReference type="InterPro" id="IPR023210">
    <property type="entry name" value="NADP_OxRdtase_dom"/>
</dbReference>
<organism evidence="5 6">
    <name type="scientific">Hyaloscypha variabilis (strain UAMH 11265 / GT02V1 / F)</name>
    <name type="common">Meliniomyces variabilis</name>
    <dbReference type="NCBI Taxonomy" id="1149755"/>
    <lineage>
        <taxon>Eukaryota</taxon>
        <taxon>Fungi</taxon>
        <taxon>Dikarya</taxon>
        <taxon>Ascomycota</taxon>
        <taxon>Pezizomycotina</taxon>
        <taxon>Leotiomycetes</taxon>
        <taxon>Helotiales</taxon>
        <taxon>Hyaloscyphaceae</taxon>
        <taxon>Hyaloscypha</taxon>
        <taxon>Hyaloscypha variabilis</taxon>
    </lineage>
</organism>
<protein>
    <submittedName>
        <fullName evidence="5">Aldo/keto reductase</fullName>
    </submittedName>
</protein>
<dbReference type="GO" id="GO:0016491">
    <property type="term" value="F:oxidoreductase activity"/>
    <property type="evidence" value="ECO:0007669"/>
    <property type="project" value="UniProtKB-KW"/>
</dbReference>
<evidence type="ECO:0000313" key="6">
    <source>
        <dbReference type="Proteomes" id="UP000235786"/>
    </source>
</evidence>
<comment type="similarity">
    <text evidence="3">Belongs to the aldo/keto reductase family. Aldo/keto reductase 2 subfamily.</text>
</comment>
<gene>
    <name evidence="5" type="ORF">L207DRAFT_481827</name>
</gene>
<evidence type="ECO:0000256" key="1">
    <source>
        <dbReference type="ARBA" id="ARBA00022857"/>
    </source>
</evidence>
<evidence type="ECO:0000313" key="5">
    <source>
        <dbReference type="EMBL" id="PMD45452.1"/>
    </source>
</evidence>
<reference evidence="5 6" key="1">
    <citation type="submission" date="2016-04" db="EMBL/GenBank/DDBJ databases">
        <title>A degradative enzymes factory behind the ericoid mycorrhizal symbiosis.</title>
        <authorList>
            <consortium name="DOE Joint Genome Institute"/>
            <person name="Martino E."/>
            <person name="Morin E."/>
            <person name="Grelet G."/>
            <person name="Kuo A."/>
            <person name="Kohler A."/>
            <person name="Daghino S."/>
            <person name="Barry K."/>
            <person name="Choi C."/>
            <person name="Cichocki N."/>
            <person name="Clum A."/>
            <person name="Copeland A."/>
            <person name="Hainaut M."/>
            <person name="Haridas S."/>
            <person name="Labutti K."/>
            <person name="Lindquist E."/>
            <person name="Lipzen A."/>
            <person name="Khouja H.-R."/>
            <person name="Murat C."/>
            <person name="Ohm R."/>
            <person name="Olson A."/>
            <person name="Spatafora J."/>
            <person name="Veneault-Fourrey C."/>
            <person name="Henrissat B."/>
            <person name="Grigoriev I."/>
            <person name="Martin F."/>
            <person name="Perotto S."/>
        </authorList>
    </citation>
    <scope>NUCLEOTIDE SEQUENCE [LARGE SCALE GENOMIC DNA]</scope>
    <source>
        <strain evidence="5 6">F</strain>
    </source>
</reference>
<evidence type="ECO:0000256" key="2">
    <source>
        <dbReference type="ARBA" id="ARBA00023002"/>
    </source>
</evidence>